<evidence type="ECO:0000256" key="5">
    <source>
        <dbReference type="ARBA" id="ARBA00022989"/>
    </source>
</evidence>
<evidence type="ECO:0000256" key="7">
    <source>
        <dbReference type="SAM" id="Phobius"/>
    </source>
</evidence>
<dbReference type="Pfam" id="PF01311">
    <property type="entry name" value="Bac_export_1"/>
    <property type="match status" value="1"/>
</dbReference>
<feature type="transmembrane region" description="Helical" evidence="7">
    <location>
        <begin position="189"/>
        <end position="215"/>
    </location>
</feature>
<feature type="transmembrane region" description="Helical" evidence="7">
    <location>
        <begin position="221"/>
        <end position="239"/>
    </location>
</feature>
<comment type="similarity">
    <text evidence="2">Belongs to the FliR/MopE/SpaR family.</text>
</comment>
<accession>A0A0F5MNN4</accession>
<dbReference type="PRINTS" id="PR00953">
    <property type="entry name" value="TYPE3IMRPROT"/>
</dbReference>
<evidence type="ECO:0000313" key="9">
    <source>
        <dbReference type="Proteomes" id="UP000033358"/>
    </source>
</evidence>
<comment type="caution">
    <text evidence="8">The sequence shown here is derived from an EMBL/GenBank/DDBJ whole genome shotgun (WGS) entry which is preliminary data.</text>
</comment>
<keyword evidence="8" id="KW-0969">Cilium</keyword>
<comment type="subcellular location">
    <subcellularLocation>
        <location evidence="1">Cell membrane</location>
        <topology evidence="1">Multi-pass membrane protein</topology>
    </subcellularLocation>
</comment>
<dbReference type="GO" id="GO:0005886">
    <property type="term" value="C:plasma membrane"/>
    <property type="evidence" value="ECO:0007669"/>
    <property type="project" value="UniProtKB-SubCell"/>
</dbReference>
<keyword evidence="6 7" id="KW-0472">Membrane</keyword>
<dbReference type="InterPro" id="IPR002010">
    <property type="entry name" value="T3SS_IM_R"/>
</dbReference>
<gene>
    <name evidence="8" type="ORF">SZ25_00618</name>
</gene>
<feature type="transmembrane region" description="Helical" evidence="7">
    <location>
        <begin position="12"/>
        <end position="30"/>
    </location>
</feature>
<evidence type="ECO:0000256" key="3">
    <source>
        <dbReference type="ARBA" id="ARBA00022475"/>
    </source>
</evidence>
<dbReference type="PANTHER" id="PTHR30065:SF8">
    <property type="entry name" value="FLAGELLAR BIOSYNTHETIC PROTEIN FLIR"/>
    <property type="match status" value="1"/>
</dbReference>
<dbReference type="AlphaFoldDB" id="A0A0F5MNN4"/>
<feature type="transmembrane region" description="Helical" evidence="7">
    <location>
        <begin position="42"/>
        <end position="59"/>
    </location>
</feature>
<evidence type="ECO:0000256" key="4">
    <source>
        <dbReference type="ARBA" id="ARBA00022692"/>
    </source>
</evidence>
<dbReference type="EMBL" id="JYHA01000093">
    <property type="protein sequence ID" value="KKB96296.1"/>
    <property type="molecule type" value="Genomic_DNA"/>
</dbReference>
<proteinExistence type="inferred from homology"/>
<keyword evidence="3" id="KW-1003">Cell membrane</keyword>
<keyword evidence="8" id="KW-0966">Cell projection</keyword>
<keyword evidence="5 7" id="KW-1133">Transmembrane helix</keyword>
<dbReference type="PANTHER" id="PTHR30065">
    <property type="entry name" value="FLAGELLAR BIOSYNTHETIC PROTEIN FLIR"/>
    <property type="match status" value="1"/>
</dbReference>
<name>A0A0F5MNN4_9RICK</name>
<feature type="transmembrane region" description="Helical" evidence="7">
    <location>
        <begin position="65"/>
        <end position="85"/>
    </location>
</feature>
<dbReference type="Proteomes" id="UP000033358">
    <property type="component" value="Unassembled WGS sequence"/>
</dbReference>
<organism evidence="8 9">
    <name type="scientific">Candidatus Arcanibacter lacustris</name>
    <dbReference type="NCBI Taxonomy" id="1607817"/>
    <lineage>
        <taxon>Bacteria</taxon>
        <taxon>Pseudomonadati</taxon>
        <taxon>Pseudomonadota</taxon>
        <taxon>Alphaproteobacteria</taxon>
        <taxon>Rickettsiales</taxon>
        <taxon>Candidatus Arcanibacter</taxon>
    </lineage>
</organism>
<evidence type="ECO:0000256" key="1">
    <source>
        <dbReference type="ARBA" id="ARBA00004651"/>
    </source>
</evidence>
<evidence type="ECO:0000256" key="2">
    <source>
        <dbReference type="ARBA" id="ARBA00009772"/>
    </source>
</evidence>
<keyword evidence="9" id="KW-1185">Reference proteome</keyword>
<reference evidence="8 9" key="1">
    <citation type="submission" date="2015-02" db="EMBL/GenBank/DDBJ databases">
        <title>Single cell genomics of a rare environmental alphaproteobacterium provides unique insights into Rickettsiaceae evolution.</title>
        <authorList>
            <person name="Martijn J."/>
            <person name="Schulz F."/>
            <person name="Zaremba-Niedzwiedzka K."/>
            <person name="Viklund J."/>
            <person name="Stepanauskas R."/>
            <person name="Andersson S.G.E."/>
            <person name="Horn M."/>
            <person name="Guy L."/>
            <person name="Ettema T.J.G."/>
        </authorList>
    </citation>
    <scope>NUCLEOTIDE SEQUENCE [LARGE SCALE GENOMIC DNA]</scope>
    <source>
        <strain evidence="8 9">SCGC AAA041-L04</strain>
    </source>
</reference>
<evidence type="ECO:0000313" key="8">
    <source>
        <dbReference type="EMBL" id="KKB96296.1"/>
    </source>
</evidence>
<keyword evidence="4 7" id="KW-0812">Transmembrane</keyword>
<feature type="transmembrane region" description="Helical" evidence="7">
    <location>
        <begin position="118"/>
        <end position="136"/>
    </location>
</feature>
<evidence type="ECO:0000256" key="6">
    <source>
        <dbReference type="ARBA" id="ARBA00023136"/>
    </source>
</evidence>
<protein>
    <submittedName>
        <fullName evidence="8">Flagellar biosynthesis protein FliR</fullName>
    </submittedName>
</protein>
<sequence length="253" mass="27664">MDIANLTVNNIFAILLVLCRVGSILMVLPGVGDSYISVRHRLILALAISFVIYPLLILPDFPPSAFILLKLLVIEIVIGIFIGLIIKMQLAVIHVVGAVISSQSGLGSAMLFDPSQNTQSAIVSSFLSLLTITLIFSSDLHHVFIRGFTDSYDLFAAGENIALGDFTDYFLDIVREIFIVSIKIMSPQIVVGLLLLVGAGILSKLMPALHIFFLITPVQLLVSFAILMLTLSVTMIWYMDYLGDVATSFLIFN</sequence>
<keyword evidence="8" id="KW-0282">Flagellum</keyword>
<feature type="transmembrane region" description="Helical" evidence="7">
    <location>
        <begin position="92"/>
        <end position="112"/>
    </location>
</feature>
<dbReference type="GO" id="GO:0006605">
    <property type="term" value="P:protein targeting"/>
    <property type="evidence" value="ECO:0007669"/>
    <property type="project" value="InterPro"/>
</dbReference>